<evidence type="ECO:0000259" key="12">
    <source>
        <dbReference type="Pfam" id="PF21760"/>
    </source>
</evidence>
<dbReference type="Pfam" id="PF07549">
    <property type="entry name" value="Sec_GG"/>
    <property type="match status" value="1"/>
</dbReference>
<accession>A0AB38YEF8</accession>
<dbReference type="GO" id="GO:0065002">
    <property type="term" value="P:intracellular protein transmembrane transport"/>
    <property type="evidence" value="ECO:0007669"/>
    <property type="project" value="UniProtKB-UniRule"/>
</dbReference>
<evidence type="ECO:0000256" key="1">
    <source>
        <dbReference type="ARBA" id="ARBA00004651"/>
    </source>
</evidence>
<evidence type="ECO:0000256" key="2">
    <source>
        <dbReference type="ARBA" id="ARBA00022448"/>
    </source>
</evidence>
<gene>
    <name evidence="9 14" type="primary">secD</name>
    <name evidence="14" type="ORF">NFC81_12200</name>
</gene>
<evidence type="ECO:0000256" key="7">
    <source>
        <dbReference type="ARBA" id="ARBA00023010"/>
    </source>
</evidence>
<feature type="domain" description="Protein export membrane protein SecD/SecF C-terminal" evidence="10">
    <location>
        <begin position="441"/>
        <end position="605"/>
    </location>
</feature>
<dbReference type="PRINTS" id="PR00702">
    <property type="entry name" value="ACRIFLAVINRP"/>
</dbReference>
<dbReference type="PANTHER" id="PTHR30081">
    <property type="entry name" value="PROTEIN-EXPORT MEMBRANE PROTEIN SEC"/>
    <property type="match status" value="1"/>
</dbReference>
<dbReference type="GO" id="GO:0015450">
    <property type="term" value="F:protein-transporting ATPase activity"/>
    <property type="evidence" value="ECO:0007669"/>
    <property type="project" value="InterPro"/>
</dbReference>
<dbReference type="EMBL" id="CP101717">
    <property type="protein sequence ID" value="WLD57466.1"/>
    <property type="molecule type" value="Genomic_DNA"/>
</dbReference>
<evidence type="ECO:0000256" key="9">
    <source>
        <dbReference type="HAMAP-Rule" id="MF_01463"/>
    </source>
</evidence>
<dbReference type="InterPro" id="IPR054384">
    <property type="entry name" value="SecDF_P1_head"/>
</dbReference>
<dbReference type="AlphaFoldDB" id="A0AB38YEF8"/>
<dbReference type="SUPFAM" id="SSF82866">
    <property type="entry name" value="Multidrug efflux transporter AcrB transmembrane domain"/>
    <property type="match status" value="1"/>
</dbReference>
<dbReference type="InterPro" id="IPR048634">
    <property type="entry name" value="SecD_SecF_C"/>
</dbReference>
<evidence type="ECO:0000259" key="11">
    <source>
        <dbReference type="Pfam" id="PF13721"/>
    </source>
</evidence>
<feature type="domain" description="SecDF P1 head subdomain" evidence="13">
    <location>
        <begin position="313"/>
        <end position="436"/>
    </location>
</feature>
<reference evidence="14" key="1">
    <citation type="submission" date="2022-07" db="EMBL/GenBank/DDBJ databases">
        <title>Complete genome sequence of Salinispirillum sp. LH10-3-1 capable of multiple carbohydrate inversion isolated from a soda lake.</title>
        <authorList>
            <person name="Liu J."/>
            <person name="Zhai Y."/>
            <person name="Zhang H."/>
            <person name="Yang H."/>
            <person name="Qu J."/>
            <person name="Li J."/>
        </authorList>
    </citation>
    <scope>NUCLEOTIDE SEQUENCE</scope>
    <source>
        <strain evidence="14">LH 10-3-1</strain>
    </source>
</reference>
<evidence type="ECO:0000313" key="14">
    <source>
        <dbReference type="EMBL" id="WLD57466.1"/>
    </source>
</evidence>
<evidence type="ECO:0000256" key="3">
    <source>
        <dbReference type="ARBA" id="ARBA00022475"/>
    </source>
</evidence>
<dbReference type="Gene3D" id="1.20.1640.10">
    <property type="entry name" value="Multidrug efflux transporter AcrB transmembrane domain"/>
    <property type="match status" value="1"/>
</dbReference>
<feature type="transmembrane region" description="Helical" evidence="9">
    <location>
        <begin position="581"/>
        <end position="605"/>
    </location>
</feature>
<dbReference type="RefSeq" id="WP_304994753.1">
    <property type="nucleotide sequence ID" value="NZ_CP101717.1"/>
</dbReference>
<evidence type="ECO:0000256" key="4">
    <source>
        <dbReference type="ARBA" id="ARBA00022692"/>
    </source>
</evidence>
<dbReference type="InterPro" id="IPR001036">
    <property type="entry name" value="Acrflvin-R"/>
</dbReference>
<comment type="subcellular location">
    <subcellularLocation>
        <location evidence="1 9">Cell membrane</location>
        <topology evidence="1 9">Multi-pass membrane protein</topology>
    </subcellularLocation>
</comment>
<protein>
    <recommendedName>
        <fullName evidence="9">Protein translocase subunit SecD</fullName>
    </recommendedName>
</protein>
<keyword evidence="7 9" id="KW-0811">Translocation</keyword>
<dbReference type="FunFam" id="3.30.70.3400:FF:000003">
    <property type="entry name" value="Preprotein translocase subunit SecD"/>
    <property type="match status" value="1"/>
</dbReference>
<keyword evidence="5 9" id="KW-0653">Protein transport</keyword>
<feature type="transmembrane region" description="Helical" evidence="9">
    <location>
        <begin position="6"/>
        <end position="25"/>
    </location>
</feature>
<keyword evidence="2 9" id="KW-0813">Transport</keyword>
<organism evidence="14">
    <name type="scientific">Salinispirillum sp. LH 10-3-1</name>
    <dbReference type="NCBI Taxonomy" id="2952525"/>
    <lineage>
        <taxon>Bacteria</taxon>
        <taxon>Pseudomonadati</taxon>
        <taxon>Pseudomonadota</taxon>
        <taxon>Gammaproteobacteria</taxon>
        <taxon>Oceanospirillales</taxon>
        <taxon>Saccharospirillaceae</taxon>
        <taxon>Salinispirillum</taxon>
    </lineage>
</organism>
<dbReference type="GO" id="GO:0043952">
    <property type="term" value="P:protein transport by the Sec complex"/>
    <property type="evidence" value="ECO:0007669"/>
    <property type="project" value="UniProtKB-UniRule"/>
</dbReference>
<dbReference type="PANTHER" id="PTHR30081:SF1">
    <property type="entry name" value="PROTEIN TRANSLOCASE SUBUNIT SECD"/>
    <property type="match status" value="1"/>
</dbReference>
<dbReference type="Pfam" id="PF21760">
    <property type="entry name" value="SecD_1st"/>
    <property type="match status" value="1"/>
</dbReference>
<evidence type="ECO:0000259" key="10">
    <source>
        <dbReference type="Pfam" id="PF02355"/>
    </source>
</evidence>
<dbReference type="HAMAP" id="MF_01463_B">
    <property type="entry name" value="SecD_B"/>
    <property type="match status" value="1"/>
</dbReference>
<dbReference type="Pfam" id="PF22599">
    <property type="entry name" value="SecDF_P1_head"/>
    <property type="match status" value="1"/>
</dbReference>
<proteinExistence type="inferred from homology"/>
<dbReference type="InterPro" id="IPR027398">
    <property type="entry name" value="SecD-TM"/>
</dbReference>
<comment type="subunit">
    <text evidence="9">Forms a complex with SecF. Part of the essential Sec protein translocation apparatus which comprises SecA, SecYEG and auxiliary proteins SecDF-YajC and YidC.</text>
</comment>
<dbReference type="Gene3D" id="3.30.1360.200">
    <property type="match status" value="1"/>
</dbReference>
<sequence length="627" mass="68397">MLNRFPVWKYCMVAIVVFLGIIYSLPNLYRADYAVQITASSATAAVTTGVEERALRVLEDADIPVRLAERVGNTLLIRLASGEDQLAARTIVQQSLGDDYIAALNRANTTPRWLEAIGGKPLSLGLDLSGGVHFLMEVDMPTYLADRVSDYDAALRRQFRDENIRFANVEVVGDRALTVSFRSAEDRTAGENYIRRNYPEFERNTSTSGNLFQLRLTLSDDRIREFEDYAIQQNLTTLSSRVNELGVAEPLVQRQGRNRIVVELPGVQDTATAKRVLGTAAELEFRLEAKPGDSPLDIERFPTRDGAGGAPFADLRKEVIVTGTNVTNARSDYDENGLPQVSVSLNSAGGTNMMRVTRGNVGTRMGALFIEYNTITTYRTVDGERIAEYENVVEKSVISLATIQSAFGPSFRITGMRSPAEAAELALLLRAGALAAPMYFVEERTIGPSLGADNIRMGVTSVIIGFMAVIAFMILWYRTFGLLANIALAINLLLIVSVMSLLSATLTLPGIAGIVLTVGMAVDANVLIFSRIREELTNGESPQSAISAGFDRAFVTIFDANITTLIVAIILFAVGTGAVKGFAVTLSVGILTSMFTAIIVTRSLVNLFFGGRSLKSVPIWEVWAWRK</sequence>
<dbReference type="FunFam" id="1.20.1640.10:FF:000004">
    <property type="entry name" value="Protein translocase subunit SecD"/>
    <property type="match status" value="1"/>
</dbReference>
<name>A0AB38YEF8_9GAMM</name>
<dbReference type="Gene3D" id="3.30.70.3400">
    <property type="match status" value="2"/>
</dbReference>
<evidence type="ECO:0000259" key="13">
    <source>
        <dbReference type="Pfam" id="PF22599"/>
    </source>
</evidence>
<dbReference type="InterPro" id="IPR022813">
    <property type="entry name" value="SecD/SecF_arch_bac"/>
</dbReference>
<dbReference type="NCBIfam" id="TIGR01129">
    <property type="entry name" value="secD"/>
    <property type="match status" value="1"/>
</dbReference>
<dbReference type="InterPro" id="IPR022646">
    <property type="entry name" value="SecD/SecF_CS"/>
</dbReference>
<dbReference type="Pfam" id="PF13721">
    <property type="entry name" value="SecD-TM1"/>
    <property type="match status" value="1"/>
</dbReference>
<feature type="transmembrane region" description="Helical" evidence="9">
    <location>
        <begin position="455"/>
        <end position="475"/>
    </location>
</feature>
<feature type="domain" description="Protein translocase subunit SecDF P1" evidence="12">
    <location>
        <begin position="231"/>
        <end position="288"/>
    </location>
</feature>
<dbReference type="NCBIfam" id="TIGR00916">
    <property type="entry name" value="2A0604s01"/>
    <property type="match status" value="1"/>
</dbReference>
<keyword evidence="8 9" id="KW-0472">Membrane</keyword>
<keyword evidence="3 9" id="KW-1003">Cell membrane</keyword>
<evidence type="ECO:0000256" key="6">
    <source>
        <dbReference type="ARBA" id="ARBA00022989"/>
    </source>
</evidence>
<dbReference type="InterPro" id="IPR005791">
    <property type="entry name" value="SecD"/>
</dbReference>
<feature type="transmembrane region" description="Helical" evidence="9">
    <location>
        <begin position="482"/>
        <end position="504"/>
    </location>
</feature>
<dbReference type="Pfam" id="PF02355">
    <property type="entry name" value="SecD_SecF_C"/>
    <property type="match status" value="1"/>
</dbReference>
<dbReference type="GO" id="GO:0005886">
    <property type="term" value="C:plasma membrane"/>
    <property type="evidence" value="ECO:0007669"/>
    <property type="project" value="UniProtKB-SubCell"/>
</dbReference>
<feature type="transmembrane region" description="Helical" evidence="9">
    <location>
        <begin position="553"/>
        <end position="575"/>
    </location>
</feature>
<dbReference type="InterPro" id="IPR055344">
    <property type="entry name" value="SecD_SecF_C_bact"/>
</dbReference>
<feature type="domain" description="SecD export protein N-terminal TM" evidence="11">
    <location>
        <begin position="2"/>
        <end position="104"/>
    </location>
</feature>
<keyword evidence="6 9" id="KW-1133">Transmembrane helix</keyword>
<dbReference type="InterPro" id="IPR048631">
    <property type="entry name" value="SecD_1st"/>
</dbReference>
<dbReference type="GO" id="GO:0006605">
    <property type="term" value="P:protein targeting"/>
    <property type="evidence" value="ECO:0007669"/>
    <property type="project" value="UniProtKB-UniRule"/>
</dbReference>
<evidence type="ECO:0000256" key="5">
    <source>
        <dbReference type="ARBA" id="ARBA00022927"/>
    </source>
</evidence>
<evidence type="ECO:0000256" key="8">
    <source>
        <dbReference type="ARBA" id="ARBA00023136"/>
    </source>
</evidence>
<feature type="transmembrane region" description="Helical" evidence="9">
    <location>
        <begin position="510"/>
        <end position="532"/>
    </location>
</feature>
<comment type="function">
    <text evidence="9">Part of the Sec protein translocase complex. Interacts with the SecYEG preprotein conducting channel. SecDF uses the proton motive force (PMF) to complete protein translocation after the ATP-dependent function of SecA.</text>
</comment>
<comment type="similarity">
    <text evidence="9">Belongs to the SecD/SecF family. SecD subfamily.</text>
</comment>
<keyword evidence="4 9" id="KW-0812">Transmembrane</keyword>